<evidence type="ECO:0000313" key="10">
    <source>
        <dbReference type="EMBL" id="SVA72058.1"/>
    </source>
</evidence>
<name>A0A381Y4V7_9ZZZZ</name>
<keyword evidence="6 8" id="KW-1133">Transmembrane helix</keyword>
<dbReference type="AlphaFoldDB" id="A0A381Y4V7"/>
<keyword evidence="5 8" id="KW-0812">Transmembrane</keyword>
<evidence type="ECO:0000256" key="7">
    <source>
        <dbReference type="ARBA" id="ARBA00023136"/>
    </source>
</evidence>
<evidence type="ECO:0000256" key="2">
    <source>
        <dbReference type="ARBA" id="ARBA00022475"/>
    </source>
</evidence>
<feature type="transmembrane region" description="Helical" evidence="8">
    <location>
        <begin position="297"/>
        <end position="314"/>
    </location>
</feature>
<feature type="non-terminal residue" evidence="10">
    <location>
        <position position="420"/>
    </location>
</feature>
<dbReference type="GO" id="GO:0016763">
    <property type="term" value="F:pentosyltransferase activity"/>
    <property type="evidence" value="ECO:0007669"/>
    <property type="project" value="TreeGrafter"/>
</dbReference>
<protein>
    <recommendedName>
        <fullName evidence="9">Glycosyltransferase RgtA/B/C/D-like domain-containing protein</fullName>
    </recommendedName>
</protein>
<feature type="domain" description="Glycosyltransferase RgtA/B/C/D-like" evidence="9">
    <location>
        <begin position="56"/>
        <end position="197"/>
    </location>
</feature>
<dbReference type="GO" id="GO:0005886">
    <property type="term" value="C:plasma membrane"/>
    <property type="evidence" value="ECO:0007669"/>
    <property type="project" value="UniProtKB-SubCell"/>
</dbReference>
<sequence>MAAVLFLSALFIIGAFDPSPHTGGDNAGYVSLAYSLVTTGSYTELFDPAGLLHTKYPPVFPAILAVFMWLGARTWIAFKGVSVVATLAALGFTYLWAERRLGSRAAFLVALLLGVSVSVIYHSHWILSDPVFFAFTMAAMWALECYESDESSSTGFLFLGVAAVGLAYFTRSAGLPLVVALIGWLVLKKRWRPLGVSTFVLGVPMLWWWIRGLGAEVSYADEFWMVNPYDPSQGTIELMGLGSRMLTNLTGYVFNWGPYGIIGSRGPWVAVLGIVLTLAMIYGWLNQIKARVRPAELFMPAYAALILLWPEVWAGDRFALPLYPFVLMYGFTALRDVLARVPVVAGRAITGAVILTLFVPPVTSWIGNVRWASTCAGLVRSGGAFACWGSRMGAFVEAAEWAGRALPEGSVVMSRKPRHF</sequence>
<evidence type="ECO:0000256" key="5">
    <source>
        <dbReference type="ARBA" id="ARBA00022692"/>
    </source>
</evidence>
<dbReference type="Pfam" id="PF13231">
    <property type="entry name" value="PMT_2"/>
    <property type="match status" value="1"/>
</dbReference>
<keyword evidence="7 8" id="KW-0472">Membrane</keyword>
<comment type="subcellular location">
    <subcellularLocation>
        <location evidence="1">Cell membrane</location>
        <topology evidence="1">Multi-pass membrane protein</topology>
    </subcellularLocation>
</comment>
<evidence type="ECO:0000256" key="4">
    <source>
        <dbReference type="ARBA" id="ARBA00022679"/>
    </source>
</evidence>
<keyword evidence="4" id="KW-0808">Transferase</keyword>
<dbReference type="PANTHER" id="PTHR33908">
    <property type="entry name" value="MANNOSYLTRANSFERASE YKCB-RELATED"/>
    <property type="match status" value="1"/>
</dbReference>
<evidence type="ECO:0000259" key="9">
    <source>
        <dbReference type="Pfam" id="PF13231"/>
    </source>
</evidence>
<keyword evidence="2" id="KW-1003">Cell membrane</keyword>
<evidence type="ECO:0000256" key="3">
    <source>
        <dbReference type="ARBA" id="ARBA00022676"/>
    </source>
</evidence>
<accession>A0A381Y4V7</accession>
<feature type="transmembrane region" description="Helical" evidence="8">
    <location>
        <begin position="156"/>
        <end position="187"/>
    </location>
</feature>
<proteinExistence type="predicted"/>
<gene>
    <name evidence="10" type="ORF">METZ01_LOCUS124912</name>
</gene>
<dbReference type="InterPro" id="IPR038731">
    <property type="entry name" value="RgtA/B/C-like"/>
</dbReference>
<feature type="transmembrane region" description="Helical" evidence="8">
    <location>
        <begin position="76"/>
        <end position="97"/>
    </location>
</feature>
<evidence type="ECO:0000256" key="8">
    <source>
        <dbReference type="SAM" id="Phobius"/>
    </source>
</evidence>
<dbReference type="GO" id="GO:0008610">
    <property type="term" value="P:lipid biosynthetic process"/>
    <property type="evidence" value="ECO:0007669"/>
    <property type="project" value="UniProtKB-ARBA"/>
</dbReference>
<evidence type="ECO:0000256" key="1">
    <source>
        <dbReference type="ARBA" id="ARBA00004651"/>
    </source>
</evidence>
<feature type="transmembrane region" description="Helical" evidence="8">
    <location>
        <begin position="106"/>
        <end position="127"/>
    </location>
</feature>
<keyword evidence="3" id="KW-0328">Glycosyltransferase</keyword>
<reference evidence="10" key="1">
    <citation type="submission" date="2018-05" db="EMBL/GenBank/DDBJ databases">
        <authorList>
            <person name="Lanie J.A."/>
            <person name="Ng W.-L."/>
            <person name="Kazmierczak K.M."/>
            <person name="Andrzejewski T.M."/>
            <person name="Davidsen T.M."/>
            <person name="Wayne K.J."/>
            <person name="Tettelin H."/>
            <person name="Glass J.I."/>
            <person name="Rusch D."/>
            <person name="Podicherti R."/>
            <person name="Tsui H.-C.T."/>
            <person name="Winkler M.E."/>
        </authorList>
    </citation>
    <scope>NUCLEOTIDE SEQUENCE</scope>
</reference>
<dbReference type="PANTHER" id="PTHR33908:SF11">
    <property type="entry name" value="MEMBRANE PROTEIN"/>
    <property type="match status" value="1"/>
</dbReference>
<dbReference type="InterPro" id="IPR050297">
    <property type="entry name" value="LipidA_mod_glycosyltrf_83"/>
</dbReference>
<dbReference type="EMBL" id="UINC01017394">
    <property type="protein sequence ID" value="SVA72058.1"/>
    <property type="molecule type" value="Genomic_DNA"/>
</dbReference>
<feature type="transmembrane region" description="Helical" evidence="8">
    <location>
        <begin position="194"/>
        <end position="210"/>
    </location>
</feature>
<feature type="transmembrane region" description="Helical" evidence="8">
    <location>
        <begin position="266"/>
        <end position="285"/>
    </location>
</feature>
<organism evidence="10">
    <name type="scientific">marine metagenome</name>
    <dbReference type="NCBI Taxonomy" id="408172"/>
    <lineage>
        <taxon>unclassified sequences</taxon>
        <taxon>metagenomes</taxon>
        <taxon>ecological metagenomes</taxon>
    </lineage>
</organism>
<evidence type="ECO:0000256" key="6">
    <source>
        <dbReference type="ARBA" id="ARBA00022989"/>
    </source>
</evidence>